<reference evidence="1" key="1">
    <citation type="submission" date="2018-11" db="EMBL/GenBank/DDBJ databases">
        <authorList>
            <consortium name="Pathogen Informatics"/>
        </authorList>
    </citation>
    <scope>NUCLEOTIDE SEQUENCE</scope>
</reference>
<proteinExistence type="predicted"/>
<evidence type="ECO:0000313" key="1">
    <source>
        <dbReference type="EMBL" id="VEL17815.1"/>
    </source>
</evidence>
<name>A0A448WQR5_9PLAT</name>
<comment type="caution">
    <text evidence="1">The sequence shown here is derived from an EMBL/GenBank/DDBJ whole genome shotgun (WGS) entry which is preliminary data.</text>
</comment>
<organism evidence="1 2">
    <name type="scientific">Protopolystoma xenopodis</name>
    <dbReference type="NCBI Taxonomy" id="117903"/>
    <lineage>
        <taxon>Eukaryota</taxon>
        <taxon>Metazoa</taxon>
        <taxon>Spiralia</taxon>
        <taxon>Lophotrochozoa</taxon>
        <taxon>Platyhelminthes</taxon>
        <taxon>Monogenea</taxon>
        <taxon>Polyopisthocotylea</taxon>
        <taxon>Polystomatidea</taxon>
        <taxon>Polystomatidae</taxon>
        <taxon>Protopolystoma</taxon>
    </lineage>
</organism>
<protein>
    <submittedName>
        <fullName evidence="1">Uncharacterized protein</fullName>
    </submittedName>
</protein>
<dbReference type="EMBL" id="CAAALY010034275">
    <property type="protein sequence ID" value="VEL17815.1"/>
    <property type="molecule type" value="Genomic_DNA"/>
</dbReference>
<gene>
    <name evidence="1" type="ORF">PXEA_LOCUS11255</name>
</gene>
<sequence length="166" mass="19161">MRPVEAKIIRCEKMKFEESESRTCICRDVPNLIGTLDPSPTPPNNRQYNLSTTCSLIQAKEVWARILQIMTKSLIKKDNSKLHGKLATQSRQSVSFYMAQVVLPIQVSKLNLPSQRSELTLPAEHRIGILEPQLSTRPHLVMHFFFFSFIQRHFDIIPYHSEPICN</sequence>
<evidence type="ECO:0000313" key="2">
    <source>
        <dbReference type="Proteomes" id="UP000784294"/>
    </source>
</evidence>
<dbReference type="Proteomes" id="UP000784294">
    <property type="component" value="Unassembled WGS sequence"/>
</dbReference>
<accession>A0A448WQR5</accession>
<keyword evidence="2" id="KW-1185">Reference proteome</keyword>
<dbReference type="AlphaFoldDB" id="A0A448WQR5"/>